<dbReference type="InterPro" id="IPR028250">
    <property type="entry name" value="DsbDN"/>
</dbReference>
<evidence type="ECO:0000313" key="4">
    <source>
        <dbReference type="Proteomes" id="UP001320831"/>
    </source>
</evidence>
<feature type="domain" description="Thiol:disulfide interchange protein DsbD N-terminal" evidence="2">
    <location>
        <begin position="48"/>
        <end position="147"/>
    </location>
</feature>
<evidence type="ECO:0000313" key="3">
    <source>
        <dbReference type="EMBL" id="MCT7373562.1"/>
    </source>
</evidence>
<dbReference type="Proteomes" id="UP001320831">
    <property type="component" value="Unassembled WGS sequence"/>
</dbReference>
<name>A0ABT2LGY8_9HYPH</name>
<organism evidence="3 4">
    <name type="scientific">Chelativorans salis</name>
    <dbReference type="NCBI Taxonomy" id="2978478"/>
    <lineage>
        <taxon>Bacteria</taxon>
        <taxon>Pseudomonadati</taxon>
        <taxon>Pseudomonadota</taxon>
        <taxon>Alphaproteobacteria</taxon>
        <taxon>Hyphomicrobiales</taxon>
        <taxon>Phyllobacteriaceae</taxon>
        <taxon>Chelativorans</taxon>
    </lineage>
</organism>
<dbReference type="Pfam" id="PF11412">
    <property type="entry name" value="DsbD_N"/>
    <property type="match status" value="1"/>
</dbReference>
<feature type="signal peptide" evidence="1">
    <location>
        <begin position="1"/>
        <end position="20"/>
    </location>
</feature>
<dbReference type="RefSeq" id="WP_260899881.1">
    <property type="nucleotide sequence ID" value="NZ_JAOCZP010000001.1"/>
</dbReference>
<evidence type="ECO:0000256" key="1">
    <source>
        <dbReference type="SAM" id="SignalP"/>
    </source>
</evidence>
<accession>A0ABT2LGY8</accession>
<feature type="chain" id="PRO_5046781505" evidence="1">
    <location>
        <begin position="21"/>
        <end position="263"/>
    </location>
</feature>
<sequence length="263" mass="27431">MLYTLTIPAFALALAVPAAASSSQWFESDGGAVRLVTSGLADEEGRLRGALEIRLEPGWKTYWRDPGEAGVPPQIELSTSSDLRHAEILFPPPKRITDAYATWAGYPQSVALPVVFQPATPGTAGIIEGSVFLGICETICIPFQASFSFDAGADPDNAADGLVVTAAFAALPDDAGPGFQITGIARQEGRLLIDADLPENAGEPVLFLAAPEGVRLGTPALEERQNGSATFSAEILDAPDEAVELPYTLVLGGKAVSGTVLIP</sequence>
<protein>
    <submittedName>
        <fullName evidence="3">Protein-disulfide reductase DsbD family protein</fullName>
    </submittedName>
</protein>
<proteinExistence type="predicted"/>
<gene>
    <name evidence="3" type="ORF">N5A92_00685</name>
</gene>
<comment type="caution">
    <text evidence="3">The sequence shown here is derived from an EMBL/GenBank/DDBJ whole genome shotgun (WGS) entry which is preliminary data.</text>
</comment>
<evidence type="ECO:0000259" key="2">
    <source>
        <dbReference type="Pfam" id="PF11412"/>
    </source>
</evidence>
<reference evidence="3 4" key="1">
    <citation type="submission" date="2022-09" db="EMBL/GenBank/DDBJ databases">
        <title>Chelativorans salina sp. nov., a novel slightly halophilic bacterium isolated from a saline lake sediment enrichment.</title>
        <authorList>
            <person name="Gao L."/>
            <person name="Fang B.-Z."/>
            <person name="Li W.-J."/>
        </authorList>
    </citation>
    <scope>NUCLEOTIDE SEQUENCE [LARGE SCALE GENOMIC DNA]</scope>
    <source>
        <strain evidence="3 4">EGI FJ00035</strain>
    </source>
</reference>
<dbReference type="EMBL" id="JAOCZP010000001">
    <property type="protein sequence ID" value="MCT7373562.1"/>
    <property type="molecule type" value="Genomic_DNA"/>
</dbReference>
<keyword evidence="4" id="KW-1185">Reference proteome</keyword>
<keyword evidence="1" id="KW-0732">Signal</keyword>